<evidence type="ECO:0000256" key="2">
    <source>
        <dbReference type="ARBA" id="ARBA00022679"/>
    </source>
</evidence>
<protein>
    <submittedName>
        <fullName evidence="4">Uncharacterized protein</fullName>
    </submittedName>
</protein>
<sequence length="440" mass="47621">MTAGGRRVTAYAKLTVVSTAPVKPGKAYPLSVLDHAMERHSLHIVFYYRPGPALDRDRLKESMSELLTFFPATTGRLCREGEGGKRWVVKCNDAGVRVVDARADATVDEWIATATAAEERELVYWEPMGADPSIWSPFYVQITEFKDKGYAIGLSCTHMHADPTCAVLLFKAWADCHRRACIVNPPFFHPPALLPRPIPNPSAHLLSLKSSSSSSSAAAAAAAFPMFSATFRFTSAAVRSLVADLSPDFPDATPFDALTALFWLAVARARASSPAAAALTLVTDFRKRMYAPLPYGFYGNAAHFSRVEADLSEGWARAAAAVGRHVAGLEEEEYWSAIEWLAARRDGGAGAFQMYGPELTCVKLDHVMAYDAEMAEGVGPAHVSCWVGGPDVDGVVVVLPAEDSAARTVVVVLPAEIAMKVCRDEEILRRGPTVIFSGKI</sequence>
<dbReference type="Proteomes" id="UP001412067">
    <property type="component" value="Unassembled WGS sequence"/>
</dbReference>
<evidence type="ECO:0000256" key="1">
    <source>
        <dbReference type="ARBA" id="ARBA00009861"/>
    </source>
</evidence>
<dbReference type="EMBL" id="JBBWWR010000018">
    <property type="protein sequence ID" value="KAK8944061.1"/>
    <property type="molecule type" value="Genomic_DNA"/>
</dbReference>
<dbReference type="PANTHER" id="PTHR31642:SF316">
    <property type="entry name" value="PROTEIN ECERIFERUM 26-LIKE"/>
    <property type="match status" value="1"/>
</dbReference>
<evidence type="ECO:0000313" key="5">
    <source>
        <dbReference type="Proteomes" id="UP001412067"/>
    </source>
</evidence>
<keyword evidence="5" id="KW-1185">Reference proteome</keyword>
<dbReference type="PANTHER" id="PTHR31642">
    <property type="entry name" value="TRICHOTHECENE 3-O-ACETYLTRANSFERASE"/>
    <property type="match status" value="1"/>
</dbReference>
<dbReference type="InterPro" id="IPR023213">
    <property type="entry name" value="CAT-like_dom_sf"/>
</dbReference>
<organism evidence="4 5">
    <name type="scientific">Platanthera guangdongensis</name>
    <dbReference type="NCBI Taxonomy" id="2320717"/>
    <lineage>
        <taxon>Eukaryota</taxon>
        <taxon>Viridiplantae</taxon>
        <taxon>Streptophyta</taxon>
        <taxon>Embryophyta</taxon>
        <taxon>Tracheophyta</taxon>
        <taxon>Spermatophyta</taxon>
        <taxon>Magnoliopsida</taxon>
        <taxon>Liliopsida</taxon>
        <taxon>Asparagales</taxon>
        <taxon>Orchidaceae</taxon>
        <taxon>Orchidoideae</taxon>
        <taxon>Orchideae</taxon>
        <taxon>Orchidinae</taxon>
        <taxon>Platanthera</taxon>
    </lineage>
</organism>
<comment type="caution">
    <text evidence="4">The sequence shown here is derived from an EMBL/GenBank/DDBJ whole genome shotgun (WGS) entry which is preliminary data.</text>
</comment>
<keyword evidence="3" id="KW-0012">Acyltransferase</keyword>
<keyword evidence="2" id="KW-0808">Transferase</keyword>
<evidence type="ECO:0000256" key="3">
    <source>
        <dbReference type="ARBA" id="ARBA00023315"/>
    </source>
</evidence>
<dbReference type="InterPro" id="IPR050317">
    <property type="entry name" value="Plant_Fungal_Acyltransferase"/>
</dbReference>
<evidence type="ECO:0000313" key="4">
    <source>
        <dbReference type="EMBL" id="KAK8944061.1"/>
    </source>
</evidence>
<accession>A0ABR2LLP3</accession>
<dbReference type="Pfam" id="PF02458">
    <property type="entry name" value="Transferase"/>
    <property type="match status" value="1"/>
</dbReference>
<proteinExistence type="inferred from homology"/>
<dbReference type="Gene3D" id="3.30.559.10">
    <property type="entry name" value="Chloramphenicol acetyltransferase-like domain"/>
    <property type="match status" value="2"/>
</dbReference>
<comment type="similarity">
    <text evidence="1">Belongs to the plant acyltransferase family.</text>
</comment>
<dbReference type="SUPFAM" id="SSF52777">
    <property type="entry name" value="CoA-dependent acyltransferases"/>
    <property type="match status" value="1"/>
</dbReference>
<gene>
    <name evidence="4" type="ORF">KSP40_PGU018204</name>
</gene>
<name>A0ABR2LLP3_9ASPA</name>
<reference evidence="4 5" key="1">
    <citation type="journal article" date="2022" name="Nat. Plants">
        <title>Genomes of leafy and leafless Platanthera orchids illuminate the evolution of mycoheterotrophy.</title>
        <authorList>
            <person name="Li M.H."/>
            <person name="Liu K.W."/>
            <person name="Li Z."/>
            <person name="Lu H.C."/>
            <person name="Ye Q.L."/>
            <person name="Zhang D."/>
            <person name="Wang J.Y."/>
            <person name="Li Y.F."/>
            <person name="Zhong Z.M."/>
            <person name="Liu X."/>
            <person name="Yu X."/>
            <person name="Liu D.K."/>
            <person name="Tu X.D."/>
            <person name="Liu B."/>
            <person name="Hao Y."/>
            <person name="Liao X.Y."/>
            <person name="Jiang Y.T."/>
            <person name="Sun W.H."/>
            <person name="Chen J."/>
            <person name="Chen Y.Q."/>
            <person name="Ai Y."/>
            <person name="Zhai J.W."/>
            <person name="Wu S.S."/>
            <person name="Zhou Z."/>
            <person name="Hsiao Y.Y."/>
            <person name="Wu W.L."/>
            <person name="Chen Y.Y."/>
            <person name="Lin Y.F."/>
            <person name="Hsu J.L."/>
            <person name="Li C.Y."/>
            <person name="Wang Z.W."/>
            <person name="Zhao X."/>
            <person name="Zhong W.Y."/>
            <person name="Ma X.K."/>
            <person name="Ma L."/>
            <person name="Huang J."/>
            <person name="Chen G.Z."/>
            <person name="Huang M.Z."/>
            <person name="Huang L."/>
            <person name="Peng D.H."/>
            <person name="Luo Y.B."/>
            <person name="Zou S.Q."/>
            <person name="Chen S.P."/>
            <person name="Lan S."/>
            <person name="Tsai W.C."/>
            <person name="Van de Peer Y."/>
            <person name="Liu Z.J."/>
        </authorList>
    </citation>
    <scope>NUCLEOTIDE SEQUENCE [LARGE SCALE GENOMIC DNA]</scope>
    <source>
        <strain evidence="4">Lor288</strain>
    </source>
</reference>